<dbReference type="Proteomes" id="UP000075260">
    <property type="component" value="Unassembled WGS sequence"/>
</dbReference>
<evidence type="ECO:0000313" key="3">
    <source>
        <dbReference type="EMBL" id="KYF67587.1"/>
    </source>
</evidence>
<evidence type="ECO:0000313" key="4">
    <source>
        <dbReference type="Proteomes" id="UP000075260"/>
    </source>
</evidence>
<evidence type="ECO:0000256" key="1">
    <source>
        <dbReference type="SAM" id="Coils"/>
    </source>
</evidence>
<comment type="caution">
    <text evidence="3">The sequence shown here is derived from an EMBL/GenBank/DDBJ whole genome shotgun (WGS) entry which is preliminary data.</text>
</comment>
<name>A0A150QHW9_SORCE</name>
<dbReference type="EMBL" id="JEMA01000638">
    <property type="protein sequence ID" value="KYF67587.1"/>
    <property type="molecule type" value="Genomic_DNA"/>
</dbReference>
<organism evidence="3 4">
    <name type="scientific">Sorangium cellulosum</name>
    <name type="common">Polyangium cellulosum</name>
    <dbReference type="NCBI Taxonomy" id="56"/>
    <lineage>
        <taxon>Bacteria</taxon>
        <taxon>Pseudomonadati</taxon>
        <taxon>Myxococcota</taxon>
        <taxon>Polyangia</taxon>
        <taxon>Polyangiales</taxon>
        <taxon>Polyangiaceae</taxon>
        <taxon>Sorangium</taxon>
    </lineage>
</organism>
<dbReference type="OrthoDB" id="5523386at2"/>
<feature type="coiled-coil region" evidence="1">
    <location>
        <begin position="68"/>
        <end position="102"/>
    </location>
</feature>
<accession>A0A150QHW9</accession>
<feature type="compositionally biased region" description="Basic and acidic residues" evidence="2">
    <location>
        <begin position="119"/>
        <end position="135"/>
    </location>
</feature>
<reference evidence="3 4" key="1">
    <citation type="submission" date="2014-02" db="EMBL/GenBank/DDBJ databases">
        <title>The small core and large imbalanced accessory genome model reveals a collaborative survival strategy of Sorangium cellulosum strains in nature.</title>
        <authorList>
            <person name="Han K."/>
            <person name="Peng R."/>
            <person name="Blom J."/>
            <person name="Li Y.-Z."/>
        </authorList>
    </citation>
    <scope>NUCLEOTIDE SEQUENCE [LARGE SCALE GENOMIC DNA]</scope>
    <source>
        <strain evidence="3 4">So0008-312</strain>
    </source>
</reference>
<dbReference type="AlphaFoldDB" id="A0A150QHW9"/>
<evidence type="ECO:0000256" key="2">
    <source>
        <dbReference type="SAM" id="MobiDB-lite"/>
    </source>
</evidence>
<feature type="compositionally biased region" description="Gly residues" evidence="2">
    <location>
        <begin position="141"/>
        <end position="154"/>
    </location>
</feature>
<dbReference type="RefSeq" id="WP_061609742.1">
    <property type="nucleotide sequence ID" value="NZ_JEMA01000638.1"/>
</dbReference>
<gene>
    <name evidence="3" type="ORF">BE15_06565</name>
</gene>
<feature type="region of interest" description="Disordered" evidence="2">
    <location>
        <begin position="103"/>
        <end position="154"/>
    </location>
</feature>
<sequence>MTEPSSPPPPSPARWKPLAVLAAVFLFGGVAGAAIGRSTALSDLEATLRRPPTEARAQFRLGAMRRHLDLTRDQVRELKATLAEAESERERLLAECRPALDELRDRTDARVKSVLTPEQRTRYEELEAERRERPGPPRGPGHPGRGRGPGGRGD</sequence>
<keyword evidence="1" id="KW-0175">Coiled coil</keyword>
<proteinExistence type="predicted"/>
<protein>
    <submittedName>
        <fullName evidence="3">Uncharacterized protein</fullName>
    </submittedName>
</protein>